<protein>
    <submittedName>
        <fullName evidence="1">Uncharacterized protein</fullName>
    </submittedName>
</protein>
<keyword evidence="2" id="KW-1185">Reference proteome</keyword>
<dbReference type="AlphaFoldDB" id="A0A835JBI9"/>
<gene>
    <name evidence="1" type="ORF">SADUNF_Sadunf16G0293900</name>
</gene>
<comment type="caution">
    <text evidence="1">The sequence shown here is derived from an EMBL/GenBank/DDBJ whole genome shotgun (WGS) entry which is preliminary data.</text>
</comment>
<evidence type="ECO:0000313" key="1">
    <source>
        <dbReference type="EMBL" id="KAF9667063.1"/>
    </source>
</evidence>
<organism evidence="1 2">
    <name type="scientific">Salix dunnii</name>
    <dbReference type="NCBI Taxonomy" id="1413687"/>
    <lineage>
        <taxon>Eukaryota</taxon>
        <taxon>Viridiplantae</taxon>
        <taxon>Streptophyta</taxon>
        <taxon>Embryophyta</taxon>
        <taxon>Tracheophyta</taxon>
        <taxon>Spermatophyta</taxon>
        <taxon>Magnoliopsida</taxon>
        <taxon>eudicotyledons</taxon>
        <taxon>Gunneridae</taxon>
        <taxon>Pentapetalae</taxon>
        <taxon>rosids</taxon>
        <taxon>fabids</taxon>
        <taxon>Malpighiales</taxon>
        <taxon>Salicaceae</taxon>
        <taxon>Saliceae</taxon>
        <taxon>Salix</taxon>
    </lineage>
</organism>
<dbReference type="EMBL" id="JADGMS010000016">
    <property type="protein sequence ID" value="KAF9667063.1"/>
    <property type="molecule type" value="Genomic_DNA"/>
</dbReference>
<name>A0A835JBI9_9ROSI</name>
<dbReference type="Proteomes" id="UP000657918">
    <property type="component" value="Chromosome 16"/>
</dbReference>
<proteinExistence type="predicted"/>
<accession>A0A835JBI9</accession>
<reference evidence="1 2" key="1">
    <citation type="submission" date="2020-10" db="EMBL/GenBank/DDBJ databases">
        <title>Plant Genome Project.</title>
        <authorList>
            <person name="Zhang R.-G."/>
        </authorList>
    </citation>
    <scope>NUCLEOTIDE SEQUENCE [LARGE SCALE GENOMIC DNA]</scope>
    <source>
        <strain evidence="1">FAFU-HL-1</strain>
        <tissue evidence="1">Leaf</tissue>
    </source>
</reference>
<sequence>MGCITMIKRVIFNGCQAESRTEAGDTALMLAAIADQAITTGRIIYASNLELFFAALYCWDRKNRAFTDDPSIFN</sequence>
<dbReference type="OrthoDB" id="194358at2759"/>
<evidence type="ECO:0000313" key="2">
    <source>
        <dbReference type="Proteomes" id="UP000657918"/>
    </source>
</evidence>